<gene>
    <name evidence="1" type="ORF">ICC18_06525</name>
</gene>
<dbReference type="Proteomes" id="UP000650466">
    <property type="component" value="Unassembled WGS sequence"/>
</dbReference>
<proteinExistence type="predicted"/>
<name>A0A926KMZ7_9BACL</name>
<dbReference type="EMBL" id="JACVVD010000002">
    <property type="protein sequence ID" value="MBD0379761.1"/>
    <property type="molecule type" value="Genomic_DNA"/>
</dbReference>
<sequence>MHTLLWNRGVTTDTGMNYIELYCDGDERLEVKGSYVLRPGTHRVDWAIQLRAGH</sequence>
<keyword evidence="2" id="KW-1185">Reference proteome</keyword>
<dbReference type="RefSeq" id="WP_188173550.1">
    <property type="nucleotide sequence ID" value="NZ_JACVVD010000002.1"/>
</dbReference>
<reference evidence="1" key="1">
    <citation type="submission" date="2020-09" db="EMBL/GenBank/DDBJ databases">
        <title>Draft Genome Sequence of Paenibacillus sp. WST5.</title>
        <authorList>
            <person name="Bao Z."/>
        </authorList>
    </citation>
    <scope>NUCLEOTIDE SEQUENCE</scope>
    <source>
        <strain evidence="1">WST5</strain>
    </source>
</reference>
<dbReference type="AlphaFoldDB" id="A0A926KMZ7"/>
<evidence type="ECO:0000313" key="1">
    <source>
        <dbReference type="EMBL" id="MBD0379761.1"/>
    </source>
</evidence>
<accession>A0A926KMZ7</accession>
<comment type="caution">
    <text evidence="1">The sequence shown here is derived from an EMBL/GenBank/DDBJ whole genome shotgun (WGS) entry which is preliminary data.</text>
</comment>
<organism evidence="1 2">
    <name type="scientific">Paenibacillus sedimenti</name>
    <dbReference type="NCBI Taxonomy" id="2770274"/>
    <lineage>
        <taxon>Bacteria</taxon>
        <taxon>Bacillati</taxon>
        <taxon>Bacillota</taxon>
        <taxon>Bacilli</taxon>
        <taxon>Bacillales</taxon>
        <taxon>Paenibacillaceae</taxon>
        <taxon>Paenibacillus</taxon>
    </lineage>
</organism>
<protein>
    <submittedName>
        <fullName evidence="1">Uncharacterized protein</fullName>
    </submittedName>
</protein>
<evidence type="ECO:0000313" key="2">
    <source>
        <dbReference type="Proteomes" id="UP000650466"/>
    </source>
</evidence>